<dbReference type="Proteomes" id="UP001165269">
    <property type="component" value="Unassembled WGS sequence"/>
</dbReference>
<dbReference type="Pfam" id="PF11367">
    <property type="entry name" value="Tail_completion_gp17"/>
    <property type="match status" value="1"/>
</dbReference>
<name>A0ABS9Y1D4_9ACTN</name>
<dbReference type="Gene3D" id="3.30.2000.30">
    <property type="match status" value="1"/>
</dbReference>
<evidence type="ECO:0000313" key="2">
    <source>
        <dbReference type="Proteomes" id="UP001165269"/>
    </source>
</evidence>
<dbReference type="EMBL" id="JALDAY010000002">
    <property type="protein sequence ID" value="MCI3271024.1"/>
    <property type="molecule type" value="Genomic_DNA"/>
</dbReference>
<evidence type="ECO:0000313" key="1">
    <source>
        <dbReference type="EMBL" id="MCI3271024.1"/>
    </source>
</evidence>
<comment type="caution">
    <text evidence="1">The sequence shown here is derived from an EMBL/GenBank/DDBJ whole genome shotgun (WGS) entry which is preliminary data.</text>
</comment>
<dbReference type="RefSeq" id="WP_242762776.1">
    <property type="nucleotide sequence ID" value="NZ_JALDAY010000002.1"/>
</dbReference>
<dbReference type="InterPro" id="IPR021508">
    <property type="entry name" value="Gp17-like"/>
</dbReference>
<sequence length="134" mass="14392">MATALRPLQAAVYAKLTASPALLALVSGVYDEVPEPAPYPYVSIGSITEVPDDAHDRQGLEATIVLHVWSKSPGFAQAYDIFAALDAALDRASLAVAGFTDVSIRHDQHQALKDPEPGVRHINAQYAVRLTRDS</sequence>
<gene>
    <name evidence="1" type="ORF">MQP27_07855</name>
</gene>
<organism evidence="1 2">
    <name type="scientific">Streptomyces cylindrosporus</name>
    <dbReference type="NCBI Taxonomy" id="2927583"/>
    <lineage>
        <taxon>Bacteria</taxon>
        <taxon>Bacillati</taxon>
        <taxon>Actinomycetota</taxon>
        <taxon>Actinomycetes</taxon>
        <taxon>Kitasatosporales</taxon>
        <taxon>Streptomycetaceae</taxon>
        <taxon>Streptomyces</taxon>
    </lineage>
</organism>
<accession>A0ABS9Y1D4</accession>
<dbReference type="InterPro" id="IPR053745">
    <property type="entry name" value="Viral_Tail_Comp_sf"/>
</dbReference>
<keyword evidence="2" id="KW-1185">Reference proteome</keyword>
<reference evidence="1" key="1">
    <citation type="submission" date="2022-03" db="EMBL/GenBank/DDBJ databases">
        <title>Streptomyces 7R015 and 7R016 isolated from Barleria lupulina in Thailand.</title>
        <authorList>
            <person name="Kanchanasin P."/>
            <person name="Phongsopitanun W."/>
            <person name="Tanasupawat S."/>
        </authorList>
    </citation>
    <scope>NUCLEOTIDE SEQUENCE</scope>
    <source>
        <strain evidence="1">7R015</strain>
    </source>
</reference>
<proteinExistence type="predicted"/>
<protein>
    <submittedName>
        <fullName evidence="1">DUF3168 domain-containing protein</fullName>
    </submittedName>
</protein>